<dbReference type="Gene3D" id="1.20.1250.20">
    <property type="entry name" value="MFS general substrate transporter like domains"/>
    <property type="match status" value="1"/>
</dbReference>
<reference evidence="8" key="1">
    <citation type="submission" date="2023-03" db="EMBL/GenBank/DDBJ databases">
        <title>Massive genome expansion in bonnet fungi (Mycena s.s.) driven by repeated elements and novel gene families across ecological guilds.</title>
        <authorList>
            <consortium name="Lawrence Berkeley National Laboratory"/>
            <person name="Harder C.B."/>
            <person name="Miyauchi S."/>
            <person name="Viragh M."/>
            <person name="Kuo A."/>
            <person name="Thoen E."/>
            <person name="Andreopoulos B."/>
            <person name="Lu D."/>
            <person name="Skrede I."/>
            <person name="Drula E."/>
            <person name="Henrissat B."/>
            <person name="Morin E."/>
            <person name="Kohler A."/>
            <person name="Barry K."/>
            <person name="LaButti K."/>
            <person name="Morin E."/>
            <person name="Salamov A."/>
            <person name="Lipzen A."/>
            <person name="Mereny Z."/>
            <person name="Hegedus B."/>
            <person name="Baldrian P."/>
            <person name="Stursova M."/>
            <person name="Weitz H."/>
            <person name="Taylor A."/>
            <person name="Grigoriev I.V."/>
            <person name="Nagy L.G."/>
            <person name="Martin F."/>
            <person name="Kauserud H."/>
        </authorList>
    </citation>
    <scope>NUCLEOTIDE SEQUENCE</scope>
    <source>
        <strain evidence="8">CBHHK182m</strain>
    </source>
</reference>
<dbReference type="PROSITE" id="PS01023">
    <property type="entry name" value="PTR2_2"/>
    <property type="match status" value="1"/>
</dbReference>
<dbReference type="AlphaFoldDB" id="A0AAD7ISA3"/>
<dbReference type="SUPFAM" id="SSF103473">
    <property type="entry name" value="MFS general substrate transporter"/>
    <property type="match status" value="2"/>
</dbReference>
<feature type="transmembrane region" description="Helical" evidence="7">
    <location>
        <begin position="142"/>
        <end position="162"/>
    </location>
</feature>
<evidence type="ECO:0000313" key="9">
    <source>
        <dbReference type="Proteomes" id="UP001215598"/>
    </source>
</evidence>
<feature type="transmembrane region" description="Helical" evidence="7">
    <location>
        <begin position="112"/>
        <end position="130"/>
    </location>
</feature>
<proteinExistence type="inferred from homology"/>
<evidence type="ECO:0000313" key="8">
    <source>
        <dbReference type="EMBL" id="KAJ7747785.1"/>
    </source>
</evidence>
<feature type="transmembrane region" description="Helical" evidence="7">
    <location>
        <begin position="495"/>
        <end position="514"/>
    </location>
</feature>
<evidence type="ECO:0000256" key="7">
    <source>
        <dbReference type="SAM" id="Phobius"/>
    </source>
</evidence>
<name>A0AAD7ISA3_9AGAR</name>
<keyword evidence="4 7" id="KW-1133">Transmembrane helix</keyword>
<dbReference type="GO" id="GO:0006857">
    <property type="term" value="P:oligopeptide transport"/>
    <property type="evidence" value="ECO:0007669"/>
    <property type="project" value="InterPro"/>
</dbReference>
<evidence type="ECO:0000256" key="1">
    <source>
        <dbReference type="ARBA" id="ARBA00004141"/>
    </source>
</evidence>
<feature type="transmembrane region" description="Helical" evidence="7">
    <location>
        <begin position="253"/>
        <end position="274"/>
    </location>
</feature>
<keyword evidence="5 7" id="KW-0472">Membrane</keyword>
<accession>A0AAD7ISA3</accession>
<feature type="transmembrane region" description="Helical" evidence="7">
    <location>
        <begin position="168"/>
        <end position="187"/>
    </location>
</feature>
<dbReference type="GO" id="GO:0016020">
    <property type="term" value="C:membrane"/>
    <property type="evidence" value="ECO:0007669"/>
    <property type="project" value="UniProtKB-SubCell"/>
</dbReference>
<dbReference type="PANTHER" id="PTHR11654">
    <property type="entry name" value="OLIGOPEPTIDE TRANSPORTER-RELATED"/>
    <property type="match status" value="1"/>
</dbReference>
<comment type="similarity">
    <text evidence="2 6">Belongs to the major facilitator superfamily. Proton-dependent oligopeptide transporter (POT/PTR) (TC 2.A.17) family.</text>
</comment>
<gene>
    <name evidence="8" type="ORF">B0H16DRAFT_916960</name>
</gene>
<comment type="caution">
    <text evidence="8">The sequence shown here is derived from an EMBL/GenBank/DDBJ whole genome shotgun (WGS) entry which is preliminary data.</text>
</comment>
<dbReference type="EMBL" id="JARKIB010000075">
    <property type="protein sequence ID" value="KAJ7747785.1"/>
    <property type="molecule type" value="Genomic_DNA"/>
</dbReference>
<evidence type="ECO:0000256" key="4">
    <source>
        <dbReference type="ARBA" id="ARBA00022989"/>
    </source>
</evidence>
<sequence length="582" mass="62991">MSEELIVNVEDSREYRPHQSDSSVSLEKEIGFEAVEVLPNLSLAPTTEELSRLRHVSGAVPLGAWLVALLALSERCTFYGITAPLQNYMQNNRDDPLRPGALGLGQSAATRLSYFLTFFVYATSFGGAVVSDGWLGRYKSLTLFASIYAVGVLVLFVTSLPVSLNHGAGLGGLIAAIIIIGIGAGGMKSNLSPFMGDQCADSGIRLRKTSRGETVVEDPTLTLQRCYSIYYLCVNIGSLSGVATTLMEKYIDFWAAFLLPFCSIWVVLAVLFLARTKFVKPPAKGTILPQAMKALWLGARGGFKMDAALPEIQMRKHQRTVRWDDTFIHELKRGLLACRVFLAWPVLLLCQSQLTTNLVSQAAAMQTHGLPNDIMSFLNPVSVIILLPLAQEVLYPALRRAKITFSPINRMALGFLLEVFAQAYAAGVQHLVYAAPPCYSAPLQCGTAGPNDVNVFLQTPIYVLEGLGEVFSSPATYEYAYEAAPESMKSLLQSVWVGMGAIAVLLGLAMSPLYRDPLLVVNYALLAGVMLLTTVVYYLAFRTHGKVAEEAVEGEGREGAVEEKVEPCCSGVPGAPVLPSGA</sequence>
<organism evidence="8 9">
    <name type="scientific">Mycena metata</name>
    <dbReference type="NCBI Taxonomy" id="1033252"/>
    <lineage>
        <taxon>Eukaryota</taxon>
        <taxon>Fungi</taxon>
        <taxon>Dikarya</taxon>
        <taxon>Basidiomycota</taxon>
        <taxon>Agaricomycotina</taxon>
        <taxon>Agaricomycetes</taxon>
        <taxon>Agaricomycetidae</taxon>
        <taxon>Agaricales</taxon>
        <taxon>Marasmiineae</taxon>
        <taxon>Mycenaceae</taxon>
        <taxon>Mycena</taxon>
    </lineage>
</organism>
<dbReference type="InterPro" id="IPR000109">
    <property type="entry name" value="POT_fam"/>
</dbReference>
<dbReference type="Proteomes" id="UP001215598">
    <property type="component" value="Unassembled WGS sequence"/>
</dbReference>
<keyword evidence="3 6" id="KW-0812">Transmembrane</keyword>
<evidence type="ECO:0000256" key="2">
    <source>
        <dbReference type="ARBA" id="ARBA00005982"/>
    </source>
</evidence>
<comment type="subcellular location">
    <subcellularLocation>
        <location evidence="1 6">Membrane</location>
        <topology evidence="1 6">Multi-pass membrane protein</topology>
    </subcellularLocation>
</comment>
<evidence type="ECO:0000256" key="6">
    <source>
        <dbReference type="RuleBase" id="RU003755"/>
    </source>
</evidence>
<evidence type="ECO:0000256" key="5">
    <source>
        <dbReference type="ARBA" id="ARBA00023136"/>
    </source>
</evidence>
<dbReference type="InterPro" id="IPR036259">
    <property type="entry name" value="MFS_trans_sf"/>
</dbReference>
<feature type="transmembrane region" description="Helical" evidence="7">
    <location>
        <begin position="520"/>
        <end position="540"/>
    </location>
</feature>
<keyword evidence="9" id="KW-1185">Reference proteome</keyword>
<keyword evidence="6" id="KW-0813">Transport</keyword>
<dbReference type="GO" id="GO:0022857">
    <property type="term" value="F:transmembrane transporter activity"/>
    <property type="evidence" value="ECO:0007669"/>
    <property type="project" value="InterPro"/>
</dbReference>
<dbReference type="InterPro" id="IPR018456">
    <property type="entry name" value="PTR2_symporter_CS"/>
</dbReference>
<dbReference type="Pfam" id="PF00854">
    <property type="entry name" value="PTR2"/>
    <property type="match status" value="1"/>
</dbReference>
<protein>
    <submittedName>
        <fullName evidence="8">Di/tri peptide transporter 2</fullName>
    </submittedName>
</protein>
<evidence type="ECO:0000256" key="3">
    <source>
        <dbReference type="ARBA" id="ARBA00022692"/>
    </source>
</evidence>